<dbReference type="Gene3D" id="3.30.565.10">
    <property type="entry name" value="Histidine kinase-like ATPase, C-terminal domain"/>
    <property type="match status" value="1"/>
</dbReference>
<sequence>MTSLRGRLILAFSLVTIVPLAIAMYLLTERIETMVRAQAAERLSAALRGIQTQVASDAQHVAEKLQILGRDPLLKRLFLLQSGSTRDLSEYLGERRFLLGLDFLSVADTSGSVVAAAAPGEGRPDASGIPAARTGSDGPVIEALPGAPGLAMVARAPIRYQNDIAGFVQGGLMFDAEFLRRLSKAGGVELALRDEESRVGATTLAGLPASALPYHDGVERVELRGRPYLSRSVPLSVGAPPHAILTGLASTAAADRTIASLQIASAILGLLGLGIAALLGIFWSSQISRPVERLAAFSHKLAQGEWEEPLTLHSVRELQTLVAALDRMRKDLQAYRDKLVTSERQAAWSQMARKVAHEVTNPLTPIAISVADLKRSYDQKRADFPEILDQAAQTVAAEVETLRHLLQEFSDFARLPKPELAPCRLSSLMRDLETLYGRDVAAGRLVLPRSGPEVTFPCDHGQMRQALINLIKNGLETLNSDGRVVVSARVDGGVLEIAVSDTGAGLNAEQRANLFVPGFTTKSQGSGLGLTIVQRIVNDHEGTIAVDSGPGSGTTFRIRMPLGPRAEA</sequence>
<dbReference type="SUPFAM" id="SSF158472">
    <property type="entry name" value="HAMP domain-like"/>
    <property type="match status" value="1"/>
</dbReference>
<dbReference type="GO" id="GO:0005886">
    <property type="term" value="C:plasma membrane"/>
    <property type="evidence" value="ECO:0007669"/>
    <property type="project" value="UniProtKB-SubCell"/>
</dbReference>
<evidence type="ECO:0000259" key="13">
    <source>
        <dbReference type="PROSITE" id="PS50885"/>
    </source>
</evidence>
<dbReference type="PANTHER" id="PTHR44936">
    <property type="entry name" value="SENSOR PROTEIN CREC"/>
    <property type="match status" value="1"/>
</dbReference>
<dbReference type="InterPro" id="IPR005467">
    <property type="entry name" value="His_kinase_dom"/>
</dbReference>
<dbReference type="SMART" id="SM00388">
    <property type="entry name" value="HisKA"/>
    <property type="match status" value="1"/>
</dbReference>
<keyword evidence="11" id="KW-1133">Transmembrane helix</keyword>
<gene>
    <name evidence="14" type="ORF">E6K76_02400</name>
</gene>
<dbReference type="SUPFAM" id="SSF47384">
    <property type="entry name" value="Homodimeric domain of signal transducing histidine kinase"/>
    <property type="match status" value="1"/>
</dbReference>
<protein>
    <recommendedName>
        <fullName evidence="3">histidine kinase</fullName>
        <ecNumber evidence="3">2.7.13.3</ecNumber>
    </recommendedName>
</protein>
<comment type="caution">
    <text evidence="14">The sequence shown here is derived from an EMBL/GenBank/DDBJ whole genome shotgun (WGS) entry which is preliminary data.</text>
</comment>
<dbReference type="Pfam" id="PF02518">
    <property type="entry name" value="HATPase_c"/>
    <property type="match status" value="1"/>
</dbReference>
<accession>A0A538T9E3</accession>
<dbReference type="AlphaFoldDB" id="A0A538T9E3"/>
<dbReference type="PROSITE" id="PS50109">
    <property type="entry name" value="HIS_KIN"/>
    <property type="match status" value="1"/>
</dbReference>
<keyword evidence="11" id="KW-0812">Transmembrane</keyword>
<dbReference type="PANTHER" id="PTHR44936:SF10">
    <property type="entry name" value="SENSOR PROTEIN RSTB"/>
    <property type="match status" value="1"/>
</dbReference>
<dbReference type="SMART" id="SM00304">
    <property type="entry name" value="HAMP"/>
    <property type="match status" value="1"/>
</dbReference>
<keyword evidence="10" id="KW-0175">Coiled coil</keyword>
<keyword evidence="11" id="KW-0472">Membrane</keyword>
<dbReference type="GO" id="GO:0000155">
    <property type="term" value="F:phosphorelay sensor kinase activity"/>
    <property type="evidence" value="ECO:0007669"/>
    <property type="project" value="InterPro"/>
</dbReference>
<evidence type="ECO:0000256" key="9">
    <source>
        <dbReference type="ARBA" id="ARBA00022840"/>
    </source>
</evidence>
<feature type="domain" description="Histidine kinase" evidence="12">
    <location>
        <begin position="354"/>
        <end position="564"/>
    </location>
</feature>
<evidence type="ECO:0000259" key="12">
    <source>
        <dbReference type="PROSITE" id="PS50109"/>
    </source>
</evidence>
<evidence type="ECO:0000256" key="1">
    <source>
        <dbReference type="ARBA" id="ARBA00000085"/>
    </source>
</evidence>
<evidence type="ECO:0000256" key="11">
    <source>
        <dbReference type="SAM" id="Phobius"/>
    </source>
</evidence>
<evidence type="ECO:0000256" key="7">
    <source>
        <dbReference type="ARBA" id="ARBA00022741"/>
    </source>
</evidence>
<proteinExistence type="predicted"/>
<dbReference type="InterPro" id="IPR050980">
    <property type="entry name" value="2C_sensor_his_kinase"/>
</dbReference>
<evidence type="ECO:0000256" key="10">
    <source>
        <dbReference type="SAM" id="Coils"/>
    </source>
</evidence>
<feature type="transmembrane region" description="Helical" evidence="11">
    <location>
        <begin position="263"/>
        <end position="283"/>
    </location>
</feature>
<dbReference type="SMART" id="SM00387">
    <property type="entry name" value="HATPase_c"/>
    <property type="match status" value="1"/>
</dbReference>
<dbReference type="PROSITE" id="PS50885">
    <property type="entry name" value="HAMP"/>
    <property type="match status" value="1"/>
</dbReference>
<feature type="coiled-coil region" evidence="10">
    <location>
        <begin position="318"/>
        <end position="345"/>
    </location>
</feature>
<name>A0A538T9E3_UNCEI</name>
<dbReference type="Pfam" id="PF00512">
    <property type="entry name" value="HisKA"/>
    <property type="match status" value="1"/>
</dbReference>
<dbReference type="CDD" id="cd06225">
    <property type="entry name" value="HAMP"/>
    <property type="match status" value="1"/>
</dbReference>
<comment type="catalytic activity">
    <reaction evidence="1">
        <text>ATP + protein L-histidine = ADP + protein N-phospho-L-histidine.</text>
        <dbReference type="EC" id="2.7.13.3"/>
    </reaction>
</comment>
<evidence type="ECO:0000313" key="15">
    <source>
        <dbReference type="Proteomes" id="UP000316852"/>
    </source>
</evidence>
<keyword evidence="8" id="KW-0418">Kinase</keyword>
<reference evidence="14 15" key="1">
    <citation type="journal article" date="2019" name="Nat. Microbiol.">
        <title>Mediterranean grassland soil C-N compound turnover is dependent on rainfall and depth, and is mediated by genomically divergent microorganisms.</title>
        <authorList>
            <person name="Diamond S."/>
            <person name="Andeer P.F."/>
            <person name="Li Z."/>
            <person name="Crits-Christoph A."/>
            <person name="Burstein D."/>
            <person name="Anantharaman K."/>
            <person name="Lane K.R."/>
            <person name="Thomas B.C."/>
            <person name="Pan C."/>
            <person name="Northen T.R."/>
            <person name="Banfield J.F."/>
        </authorList>
    </citation>
    <scope>NUCLEOTIDE SEQUENCE [LARGE SCALE GENOMIC DNA]</scope>
    <source>
        <strain evidence="14">WS_6</strain>
    </source>
</reference>
<dbReference type="InterPro" id="IPR003660">
    <property type="entry name" value="HAMP_dom"/>
</dbReference>
<dbReference type="EC" id="2.7.13.3" evidence="3"/>
<comment type="subcellular location">
    <subcellularLocation>
        <location evidence="2">Cell membrane</location>
        <topology evidence="2">Multi-pass membrane protein</topology>
    </subcellularLocation>
</comment>
<dbReference type="PRINTS" id="PR00344">
    <property type="entry name" value="BCTRLSENSOR"/>
</dbReference>
<dbReference type="EMBL" id="VBOW01000016">
    <property type="protein sequence ID" value="TMQ60197.1"/>
    <property type="molecule type" value="Genomic_DNA"/>
</dbReference>
<dbReference type="Gene3D" id="6.10.340.10">
    <property type="match status" value="1"/>
</dbReference>
<keyword evidence="5" id="KW-0597">Phosphoprotein</keyword>
<evidence type="ECO:0000256" key="5">
    <source>
        <dbReference type="ARBA" id="ARBA00022553"/>
    </source>
</evidence>
<dbReference type="CDD" id="cd00082">
    <property type="entry name" value="HisKA"/>
    <property type="match status" value="1"/>
</dbReference>
<organism evidence="14 15">
    <name type="scientific">Eiseniibacteriota bacterium</name>
    <dbReference type="NCBI Taxonomy" id="2212470"/>
    <lineage>
        <taxon>Bacteria</taxon>
        <taxon>Candidatus Eiseniibacteriota</taxon>
    </lineage>
</organism>
<dbReference type="Pfam" id="PF00672">
    <property type="entry name" value="HAMP"/>
    <property type="match status" value="1"/>
</dbReference>
<dbReference type="Proteomes" id="UP000316852">
    <property type="component" value="Unassembled WGS sequence"/>
</dbReference>
<dbReference type="InterPro" id="IPR003661">
    <property type="entry name" value="HisK_dim/P_dom"/>
</dbReference>
<dbReference type="GO" id="GO:0005524">
    <property type="term" value="F:ATP binding"/>
    <property type="evidence" value="ECO:0007669"/>
    <property type="project" value="UniProtKB-KW"/>
</dbReference>
<keyword evidence="7" id="KW-0547">Nucleotide-binding</keyword>
<dbReference type="InterPro" id="IPR036890">
    <property type="entry name" value="HATPase_C_sf"/>
</dbReference>
<evidence type="ECO:0000256" key="2">
    <source>
        <dbReference type="ARBA" id="ARBA00004651"/>
    </source>
</evidence>
<evidence type="ECO:0000256" key="4">
    <source>
        <dbReference type="ARBA" id="ARBA00022475"/>
    </source>
</evidence>
<feature type="domain" description="HAMP" evidence="13">
    <location>
        <begin position="285"/>
        <end position="337"/>
    </location>
</feature>
<keyword evidence="4" id="KW-1003">Cell membrane</keyword>
<evidence type="ECO:0000256" key="3">
    <source>
        <dbReference type="ARBA" id="ARBA00012438"/>
    </source>
</evidence>
<dbReference type="InterPro" id="IPR003594">
    <property type="entry name" value="HATPase_dom"/>
</dbReference>
<keyword evidence="9" id="KW-0067">ATP-binding</keyword>
<evidence type="ECO:0000256" key="8">
    <source>
        <dbReference type="ARBA" id="ARBA00022777"/>
    </source>
</evidence>
<evidence type="ECO:0000256" key="6">
    <source>
        <dbReference type="ARBA" id="ARBA00022679"/>
    </source>
</evidence>
<keyword evidence="6" id="KW-0808">Transferase</keyword>
<dbReference type="InterPro" id="IPR036097">
    <property type="entry name" value="HisK_dim/P_sf"/>
</dbReference>
<dbReference type="Gene3D" id="1.10.287.130">
    <property type="match status" value="1"/>
</dbReference>
<dbReference type="SUPFAM" id="SSF55874">
    <property type="entry name" value="ATPase domain of HSP90 chaperone/DNA topoisomerase II/histidine kinase"/>
    <property type="match status" value="1"/>
</dbReference>
<evidence type="ECO:0000313" key="14">
    <source>
        <dbReference type="EMBL" id="TMQ60197.1"/>
    </source>
</evidence>
<dbReference type="InterPro" id="IPR004358">
    <property type="entry name" value="Sig_transdc_His_kin-like_C"/>
</dbReference>